<dbReference type="SUPFAM" id="SSF48695">
    <property type="entry name" value="Multiheme cytochromes"/>
    <property type="match status" value="1"/>
</dbReference>
<dbReference type="RefSeq" id="WP_183961024.1">
    <property type="nucleotide sequence ID" value="NZ_JACHHP010000003.1"/>
</dbReference>
<keyword evidence="1" id="KW-0732">Signal</keyword>
<feature type="signal peptide" evidence="1">
    <location>
        <begin position="1"/>
        <end position="24"/>
    </location>
</feature>
<name>A0A7W8D5W2_9GAMM</name>
<comment type="caution">
    <text evidence="2">The sequence shown here is derived from an EMBL/GenBank/DDBJ whole genome shotgun (WGS) entry which is preliminary data.</text>
</comment>
<reference evidence="2 3" key="1">
    <citation type="submission" date="2020-08" db="EMBL/GenBank/DDBJ databases">
        <title>Genomic Encyclopedia of Type Strains, Phase IV (KMG-IV): sequencing the most valuable type-strain genomes for metagenomic binning, comparative biology and taxonomic classification.</title>
        <authorList>
            <person name="Goeker M."/>
        </authorList>
    </citation>
    <scope>NUCLEOTIDE SEQUENCE [LARGE SCALE GENOMIC DNA]</scope>
    <source>
        <strain evidence="2 3">DSM 24163</strain>
    </source>
</reference>
<protein>
    <recommendedName>
        <fullName evidence="4">Cytochrome c-552/4 domain-containing protein</fullName>
    </recommendedName>
</protein>
<proteinExistence type="predicted"/>
<gene>
    <name evidence="2" type="ORF">HNQ52_002040</name>
</gene>
<evidence type="ECO:0008006" key="4">
    <source>
        <dbReference type="Google" id="ProtNLM"/>
    </source>
</evidence>
<evidence type="ECO:0000313" key="2">
    <source>
        <dbReference type="EMBL" id="MBB5208498.1"/>
    </source>
</evidence>
<accession>A0A7W8D5W2</accession>
<evidence type="ECO:0000256" key="1">
    <source>
        <dbReference type="SAM" id="SignalP"/>
    </source>
</evidence>
<organism evidence="2 3">
    <name type="scientific">Chiayiivirga flava</name>
    <dbReference type="NCBI Taxonomy" id="659595"/>
    <lineage>
        <taxon>Bacteria</taxon>
        <taxon>Pseudomonadati</taxon>
        <taxon>Pseudomonadota</taxon>
        <taxon>Gammaproteobacteria</taxon>
        <taxon>Lysobacterales</taxon>
        <taxon>Lysobacteraceae</taxon>
        <taxon>Chiayiivirga</taxon>
    </lineage>
</organism>
<evidence type="ECO:0000313" key="3">
    <source>
        <dbReference type="Proteomes" id="UP000521199"/>
    </source>
</evidence>
<dbReference type="AlphaFoldDB" id="A0A7W8D5W2"/>
<dbReference type="Gene3D" id="1.10.1130.10">
    <property type="entry name" value="Flavocytochrome C3, Chain A"/>
    <property type="match status" value="1"/>
</dbReference>
<dbReference type="EMBL" id="JACHHP010000003">
    <property type="protein sequence ID" value="MBB5208498.1"/>
    <property type="molecule type" value="Genomic_DNA"/>
</dbReference>
<feature type="chain" id="PRO_5030978461" description="Cytochrome c-552/4 domain-containing protein" evidence="1">
    <location>
        <begin position="25"/>
        <end position="656"/>
    </location>
</feature>
<keyword evidence="3" id="KW-1185">Reference proteome</keyword>
<sequence length="656" mass="70640">MRSGIVATLLGVVLGGSIVAAVFAAEPPSPHHPPTDPHLAGTIAGFIDFTPRGTQPGLAFPLLGPSECASCHRNAEAEVHYPAASWSGSMMANATRDPLFWAALDVANQDGSENGAEGIGDYCLRCHTPNGWYNGRVRKVRDVSGSTVEADDIVDGYDGCMLRGDHDNGDIANNDYSGIGCQFCHRNQATGPLGEPSFLENADIWLDDVECDSNGDGFGDGEPCRAGPYDYPLTEPGFEGFEPPHAWAVSDYHADSALCGSCHDVTTPMLESGPFRTLILDDGTNAGNDTGLPYPVERTYSEWQNSDYARLVFRDGIEAVGPIPGKRLATGATCQDCHMRQAQPQPLEPEADLLVCFFGPPRNGNLPVHEFVGGNTWIPQILKGELPGLSRDIAFDQTTAWANELLAERSAVLETTVRTAGANTLAVDVSVFNLAGHKLPTGYAEGRRMWLEVEVRDASDAVLWHNGAWDPATGDLDVDAQTKIYEIKQGIWNAGTGTCDTTDAKGREMFHFVLNNCIAKDNRIPPLGFTAADDPEMAAYGTSYTPERPGSNRSAASDRTSYTVPLPEGANGPFTVHARLQFQLASREYIEFLRNEADENAFPAENDLCADGPGRPFTVGPQDKSRGQYMYDLWSSPAYGRSPPVEMASAQASTAP</sequence>
<dbReference type="InterPro" id="IPR036280">
    <property type="entry name" value="Multihaem_cyt_sf"/>
</dbReference>
<dbReference type="Proteomes" id="UP000521199">
    <property type="component" value="Unassembled WGS sequence"/>
</dbReference>